<dbReference type="Proteomes" id="UP001301958">
    <property type="component" value="Unassembled WGS sequence"/>
</dbReference>
<sequence>MPATVTEVFGTLKEIGDILHAFDFSKTGATITGFLDFFHKEERHELKVLDIGVLRFPDIDQPYFKLYRIQLDDWSDCTRTVFHQYYDNEITGQFKMRNFAARDEIIDQMTKRAKKHAIDAANNMWA</sequence>
<reference evidence="1" key="1">
    <citation type="journal article" date="2023" name="Mol. Phylogenet. Evol.">
        <title>Genome-scale phylogeny and comparative genomics of the fungal order Sordariales.</title>
        <authorList>
            <person name="Hensen N."/>
            <person name="Bonometti L."/>
            <person name="Westerberg I."/>
            <person name="Brannstrom I.O."/>
            <person name="Guillou S."/>
            <person name="Cros-Aarteil S."/>
            <person name="Calhoun S."/>
            <person name="Haridas S."/>
            <person name="Kuo A."/>
            <person name="Mondo S."/>
            <person name="Pangilinan J."/>
            <person name="Riley R."/>
            <person name="LaButti K."/>
            <person name="Andreopoulos B."/>
            <person name="Lipzen A."/>
            <person name="Chen C."/>
            <person name="Yan M."/>
            <person name="Daum C."/>
            <person name="Ng V."/>
            <person name="Clum A."/>
            <person name="Steindorff A."/>
            <person name="Ohm R.A."/>
            <person name="Martin F."/>
            <person name="Silar P."/>
            <person name="Natvig D.O."/>
            <person name="Lalanne C."/>
            <person name="Gautier V."/>
            <person name="Ament-Velasquez S.L."/>
            <person name="Kruys A."/>
            <person name="Hutchinson M.I."/>
            <person name="Powell A.J."/>
            <person name="Barry K."/>
            <person name="Miller A.N."/>
            <person name="Grigoriev I.V."/>
            <person name="Debuchy R."/>
            <person name="Gladieux P."/>
            <person name="Hiltunen Thoren M."/>
            <person name="Johannesson H."/>
        </authorList>
    </citation>
    <scope>NUCLEOTIDE SEQUENCE</scope>
    <source>
        <strain evidence="1">CBS 990.96</strain>
    </source>
</reference>
<dbReference type="EMBL" id="MU865810">
    <property type="protein sequence ID" value="KAK4220440.1"/>
    <property type="molecule type" value="Genomic_DNA"/>
</dbReference>
<proteinExistence type="predicted"/>
<organism evidence="1 2">
    <name type="scientific">Podospora fimiseda</name>
    <dbReference type="NCBI Taxonomy" id="252190"/>
    <lineage>
        <taxon>Eukaryota</taxon>
        <taxon>Fungi</taxon>
        <taxon>Dikarya</taxon>
        <taxon>Ascomycota</taxon>
        <taxon>Pezizomycotina</taxon>
        <taxon>Sordariomycetes</taxon>
        <taxon>Sordariomycetidae</taxon>
        <taxon>Sordariales</taxon>
        <taxon>Podosporaceae</taxon>
        <taxon>Podospora</taxon>
    </lineage>
</organism>
<comment type="caution">
    <text evidence="1">The sequence shown here is derived from an EMBL/GenBank/DDBJ whole genome shotgun (WGS) entry which is preliminary data.</text>
</comment>
<evidence type="ECO:0000313" key="2">
    <source>
        <dbReference type="Proteomes" id="UP001301958"/>
    </source>
</evidence>
<keyword evidence="2" id="KW-1185">Reference proteome</keyword>
<reference evidence="1" key="2">
    <citation type="submission" date="2023-05" db="EMBL/GenBank/DDBJ databases">
        <authorList>
            <consortium name="Lawrence Berkeley National Laboratory"/>
            <person name="Steindorff A."/>
            <person name="Hensen N."/>
            <person name="Bonometti L."/>
            <person name="Westerberg I."/>
            <person name="Brannstrom I.O."/>
            <person name="Guillou S."/>
            <person name="Cros-Aarteil S."/>
            <person name="Calhoun S."/>
            <person name="Haridas S."/>
            <person name="Kuo A."/>
            <person name="Mondo S."/>
            <person name="Pangilinan J."/>
            <person name="Riley R."/>
            <person name="Labutti K."/>
            <person name="Andreopoulos B."/>
            <person name="Lipzen A."/>
            <person name="Chen C."/>
            <person name="Yanf M."/>
            <person name="Daum C."/>
            <person name="Ng V."/>
            <person name="Clum A."/>
            <person name="Ohm R."/>
            <person name="Martin F."/>
            <person name="Silar P."/>
            <person name="Natvig D."/>
            <person name="Lalanne C."/>
            <person name="Gautier V."/>
            <person name="Ament-Velasquez S.L."/>
            <person name="Kruys A."/>
            <person name="Hutchinson M.I."/>
            <person name="Powell A.J."/>
            <person name="Barry K."/>
            <person name="Miller A.N."/>
            <person name="Grigoriev I.V."/>
            <person name="Debuchy R."/>
            <person name="Gladieux P."/>
            <person name="Thoren M.H."/>
            <person name="Johannesson H."/>
        </authorList>
    </citation>
    <scope>NUCLEOTIDE SEQUENCE</scope>
    <source>
        <strain evidence="1">CBS 990.96</strain>
    </source>
</reference>
<accession>A0AAN6YKZ8</accession>
<evidence type="ECO:0000313" key="1">
    <source>
        <dbReference type="EMBL" id="KAK4220440.1"/>
    </source>
</evidence>
<gene>
    <name evidence="1" type="ORF">QBC38DRAFT_505731</name>
</gene>
<name>A0AAN6YKZ8_9PEZI</name>
<dbReference type="AlphaFoldDB" id="A0AAN6YKZ8"/>
<protein>
    <submittedName>
        <fullName evidence="1">Uncharacterized protein</fullName>
    </submittedName>
</protein>